<dbReference type="KEGG" id="ddi:DDB_G0272074"/>
<organism evidence="2 3">
    <name type="scientific">Dictyostelium discoideum</name>
    <name type="common">Social amoeba</name>
    <dbReference type="NCBI Taxonomy" id="44689"/>
    <lineage>
        <taxon>Eukaryota</taxon>
        <taxon>Amoebozoa</taxon>
        <taxon>Evosea</taxon>
        <taxon>Eumycetozoa</taxon>
        <taxon>Dictyostelia</taxon>
        <taxon>Dictyosteliales</taxon>
        <taxon>Dictyosteliaceae</taxon>
        <taxon>Dictyostelium</taxon>
    </lineage>
</organism>
<evidence type="ECO:0000256" key="1">
    <source>
        <dbReference type="SAM" id="SignalP"/>
    </source>
</evidence>
<feature type="chain" id="PRO_5004300773" evidence="1">
    <location>
        <begin position="20"/>
        <end position="191"/>
    </location>
</feature>
<dbReference type="AlphaFoldDB" id="Q86LA4"/>
<dbReference type="EMBL" id="AAFI02000007">
    <property type="protein sequence ID" value="EAL71398.1"/>
    <property type="molecule type" value="Genomic_DNA"/>
</dbReference>
<name>Q86LA4_DICDI</name>
<dbReference type="GO" id="GO:0019835">
    <property type="term" value="P:cytolysis"/>
    <property type="evidence" value="ECO:0000315"/>
    <property type="project" value="dictyBase"/>
</dbReference>
<dbReference type="HOGENOM" id="CLU_1423891_0_0_1"/>
<evidence type="ECO:0000313" key="2">
    <source>
        <dbReference type="EMBL" id="EAL71398.1"/>
    </source>
</evidence>
<dbReference type="GO" id="GO:0045335">
    <property type="term" value="C:phagocytic vesicle"/>
    <property type="evidence" value="ECO:0000314"/>
    <property type="project" value="dictyBase"/>
</dbReference>
<dbReference type="PANTHER" id="PTHR39529">
    <property type="entry name" value="CARBOHYDRATE BINDING DOMAIN-CONTAINING PROTEIN"/>
    <property type="match status" value="1"/>
</dbReference>
<dbReference type="eggNOG" id="ENOG502RHYN">
    <property type="taxonomic scope" value="Eukaryota"/>
</dbReference>
<dbReference type="InParanoid" id="Q86LA4"/>
<accession>Q86LA4</accession>
<accession>Q55A64</accession>
<dbReference type="PaxDb" id="44689-DDB0168638"/>
<proteinExistence type="predicted"/>
<dbReference type="Pfam" id="PF11912">
    <property type="entry name" value="CfaA_B_C"/>
    <property type="match status" value="1"/>
</dbReference>
<dbReference type="Proteomes" id="UP000002195">
    <property type="component" value="Unassembled WGS sequence"/>
</dbReference>
<protein>
    <submittedName>
        <fullName evidence="2">Uncharacterized protein</fullName>
    </submittedName>
</protein>
<dbReference type="InterPro" id="IPR021837">
    <property type="entry name" value="CfaA/B/C"/>
</dbReference>
<comment type="caution">
    <text evidence="2">The sequence shown here is derived from an EMBL/GenBank/DDBJ whole genome shotgun (WGS) entry which is preliminary data.</text>
</comment>
<evidence type="ECO:0000313" key="3">
    <source>
        <dbReference type="Proteomes" id="UP000002195"/>
    </source>
</evidence>
<dbReference type="GeneID" id="8618291"/>
<dbReference type="STRING" id="44689.Q86LA4"/>
<dbReference type="RefSeq" id="XP_645329.1">
    <property type="nucleotide sequence ID" value="XM_640237.1"/>
</dbReference>
<dbReference type="FunCoup" id="Q86LA4">
    <property type="interactions" value="562"/>
</dbReference>
<dbReference type="dictyBase" id="DDB_G0272074">
    <property type="gene designation" value="badA"/>
</dbReference>
<keyword evidence="3" id="KW-1185">Reference proteome</keyword>
<gene>
    <name evidence="2" type="ORF">DDB_G0272074</name>
</gene>
<dbReference type="VEuPathDB" id="AmoebaDB:DDB_G0272074"/>
<dbReference type="PANTHER" id="PTHR39529:SF1">
    <property type="entry name" value="CARBOHYDRATE BINDING DOMAIN-CONTAINING PROTEIN"/>
    <property type="match status" value="1"/>
</dbReference>
<keyword evidence="1" id="KW-0732">Signal</keyword>
<sequence length="191" mass="21578">MKILYLIFTILILINFTFANDGFVLVTPMGTGEECSSTPYGEGYYLPTGTEITIDYECYQFDFVNSSTHLQVQYLGKNCTAEHPSVTIFPMNECVDFKIKEDDLSFMSIITANDVIPEQSISYVYYYYSNFCSGPTYQLFFTNGYSNEYSKYQCVNGKPQVFVCTDSGSCTPIDASGCTNKNVPIPYRVEC</sequence>
<feature type="signal peptide" evidence="1">
    <location>
        <begin position="1"/>
        <end position="19"/>
    </location>
</feature>
<dbReference type="OMA" id="AYAINEC"/>
<reference evidence="2 3" key="1">
    <citation type="journal article" date="2005" name="Nature">
        <title>The genome of the social amoeba Dictyostelium discoideum.</title>
        <authorList>
            <consortium name="The Dictyostelium discoideum Sequencing Consortium"/>
            <person name="Eichinger L."/>
            <person name="Pachebat J.A."/>
            <person name="Glockner G."/>
            <person name="Rajandream M.A."/>
            <person name="Sucgang R."/>
            <person name="Berriman M."/>
            <person name="Song J."/>
            <person name="Olsen R."/>
            <person name="Szafranski K."/>
            <person name="Xu Q."/>
            <person name="Tunggal B."/>
            <person name="Kummerfeld S."/>
            <person name="Madera M."/>
            <person name="Konfortov B.A."/>
            <person name="Rivero F."/>
            <person name="Bankier A.T."/>
            <person name="Lehmann R."/>
            <person name="Hamlin N."/>
            <person name="Davies R."/>
            <person name="Gaudet P."/>
            <person name="Fey P."/>
            <person name="Pilcher K."/>
            <person name="Chen G."/>
            <person name="Saunders D."/>
            <person name="Sodergren E."/>
            <person name="Davis P."/>
            <person name="Kerhornou A."/>
            <person name="Nie X."/>
            <person name="Hall N."/>
            <person name="Anjard C."/>
            <person name="Hemphill L."/>
            <person name="Bason N."/>
            <person name="Farbrother P."/>
            <person name="Desany B."/>
            <person name="Just E."/>
            <person name="Morio T."/>
            <person name="Rost R."/>
            <person name="Churcher C."/>
            <person name="Cooper J."/>
            <person name="Haydock S."/>
            <person name="van Driessche N."/>
            <person name="Cronin A."/>
            <person name="Goodhead I."/>
            <person name="Muzny D."/>
            <person name="Mourier T."/>
            <person name="Pain A."/>
            <person name="Lu M."/>
            <person name="Harper D."/>
            <person name="Lindsay R."/>
            <person name="Hauser H."/>
            <person name="James K."/>
            <person name="Quiles M."/>
            <person name="Madan Babu M."/>
            <person name="Saito T."/>
            <person name="Buchrieser C."/>
            <person name="Wardroper A."/>
            <person name="Felder M."/>
            <person name="Thangavelu M."/>
            <person name="Johnson D."/>
            <person name="Knights A."/>
            <person name="Loulseged H."/>
            <person name="Mungall K."/>
            <person name="Oliver K."/>
            <person name="Price C."/>
            <person name="Quail M.A."/>
            <person name="Urushihara H."/>
            <person name="Hernandez J."/>
            <person name="Rabbinowitsch E."/>
            <person name="Steffen D."/>
            <person name="Sanders M."/>
            <person name="Ma J."/>
            <person name="Kohara Y."/>
            <person name="Sharp S."/>
            <person name="Simmonds M."/>
            <person name="Spiegler S."/>
            <person name="Tivey A."/>
            <person name="Sugano S."/>
            <person name="White B."/>
            <person name="Walker D."/>
            <person name="Woodward J."/>
            <person name="Winckler T."/>
            <person name="Tanaka Y."/>
            <person name="Shaulsky G."/>
            <person name="Schleicher M."/>
            <person name="Weinstock G."/>
            <person name="Rosenthal A."/>
            <person name="Cox E.C."/>
            <person name="Chisholm R.L."/>
            <person name="Gibbs R."/>
            <person name="Loomis W.F."/>
            <person name="Platzer M."/>
            <person name="Kay R.R."/>
            <person name="Williams J."/>
            <person name="Dear P.H."/>
            <person name="Noegel A.A."/>
            <person name="Barrell B."/>
            <person name="Kuspa A."/>
        </authorList>
    </citation>
    <scope>NUCLEOTIDE SEQUENCE [LARGE SCALE GENOMIC DNA]</scope>
    <source>
        <strain evidence="2 3">AX4</strain>
    </source>
</reference>